<dbReference type="Proteomes" id="UP000025227">
    <property type="component" value="Unplaced"/>
</dbReference>
<dbReference type="OMA" id="PREFLMI"/>
<protein>
    <submittedName>
        <fullName evidence="4">Uncharacterized protein</fullName>
    </submittedName>
</protein>
<reference evidence="4" key="1">
    <citation type="submission" date="2020-12" db="UniProtKB">
        <authorList>
            <consortium name="WormBaseParasite"/>
        </authorList>
    </citation>
    <scope>IDENTIFICATION</scope>
    <source>
        <strain evidence="4">MHco3</strain>
    </source>
</reference>
<feature type="region of interest" description="Disordered" evidence="2">
    <location>
        <begin position="245"/>
        <end position="269"/>
    </location>
</feature>
<dbReference type="WBParaSite" id="HCON_00032860-00001">
    <property type="protein sequence ID" value="HCON_00032860-00001"/>
    <property type="gene ID" value="HCON_00032860"/>
</dbReference>
<feature type="compositionally biased region" description="Basic and acidic residues" evidence="2">
    <location>
        <begin position="1232"/>
        <end position="1245"/>
    </location>
</feature>
<proteinExistence type="predicted"/>
<keyword evidence="1" id="KW-0175">Coiled coil</keyword>
<feature type="compositionally biased region" description="Basic and acidic residues" evidence="2">
    <location>
        <begin position="1140"/>
        <end position="1152"/>
    </location>
</feature>
<feature type="region of interest" description="Disordered" evidence="2">
    <location>
        <begin position="870"/>
        <end position="915"/>
    </location>
</feature>
<feature type="compositionally biased region" description="Polar residues" evidence="2">
    <location>
        <begin position="245"/>
        <end position="259"/>
    </location>
</feature>
<feature type="compositionally biased region" description="Basic and acidic residues" evidence="2">
    <location>
        <begin position="1189"/>
        <end position="1206"/>
    </location>
</feature>
<sequence length="1770" mass="198058">MEKKANFSPSCNPSRPDRSRSPHCERYQWEKAGEPKSVLYPADIMFHRRSLNKSKGNSRSPTRSSSSPSKHNHTTMYSRISPVKERPQIDRGRSTSLPHNRDSHRIVQKQSERMQRYNQMRSPSKSMAVLMSKDNKYSPTKTNHTTPKSRKNEPWIVEFYTKGPFVYDRPDGNHVRNSREESLLSKENIRIIEQPIRRTNASPTSEDWKRLRKDSSDLHTVLNNPAPEEDSDVMKMGAAGCKIPSTQKDVVTPSNNQDPRNAATPESCDSLNDVFYTPMTHLRIARREESNFSNPYNSGTEHQFSPPASRPQFSLIAGKESISAVHSPLDRSVSIKERTEAQLAVYDRISSKLDIAIKQARDVLSKPIRLGLPPLVSVEIPPFNDNRQTIDPGQLERLKQMREELPSLSRHSLPAGIDFSKFGNTTTAMPDVTLGLSGGQAPGERGKAFENNVESPSSENKRMKNAEISLPKALGASMAAELAYAERVEKTQLHLDASRCLTEEVEEKIRTDQQNKNADIDTLLDSIVLQDRSPKTCEKETACSHSQASPASVNAVTRTIPQQIHSSSTDSKHVVLNEEEREDRRVHVQSYIRMHKHLHSLQLVTLRLKKKLAGSQASAAEFDNLIDAANAEHEKAVEDAELLLTQRFTPREFLMIIKHRQQKVYDATEECSNTIKLLLNLDAPDRQRKSVTVAAHKRHAPRKDCGSVRIDTKALNDSVNDCAGDLSARTMRRNLEARREQAEMLNKSFEERSKDIEQKTKKSIAVQLVKYDRVIAELTNLISHLEKISTEGYNEMLTSPLKTPSPRREGVAPLDFSQLSQKHSIDEVAVSDQSSNNHSSGMLTHFDEEQADEGISRTLSQSTVYEDSLSHFGDDEERPASSSSEATLYKSDMEDKSPGMSPGKKTGDLQQPSRRTLDTAETLAMLSRHIVSKVDTTSEHDDFNQKIQSIIDEAVLDSVKSQKVANDGPGLETVVEAVPDEKMTNDGHHAGEANVTIDSSAGAKEEDHSIKGQISSKAEQPELDDETQEHAFCQQDLVSQPSGQKEVPAVVRPPKDFSRLRLFFGSPDEPTEDGADYQPTDDDDIPNYQFVTRTEPHSDMLAENSENSDQFPETASVNDDGEVPVVTLRRFVYKESVMTRKYQEDPELEKTQWEMTPSGSPVGNPSRESSTQEINLNDGFILDLSHTQGSDKIETELERLEEKSEWLTDDEQPSPKVGLEEEIEQSTPEEDLIGRREESKQHRDQTVASGDQANKEPERAAAIEKLDLSVLENDGVIDKEEGSKSLTEDEAWHESFKLSPDNAECGKIVNEISLMEPISDGRPSVDFNRSELCDSLSTSIMRFMTETDSPRRPSLSSVVGRYQLSDSLLEDSISSVSMSPRTMQDRFATKMPATLSPRSKVLLEESLNSSLVETIVSSEAVMAVTDEKLREIDEQVASLKSPSVEKVGIASATDLNSSLNDTFEDLLSVEKPYSLFDKLGSNQVPVDLPLKHVADTPRKLPPQGISPATPEAIERQHHAELTNKLDSPEWMEKMCRLYSKVVWNFLTSEGFVRPIYDHLVSAPTCSDDELVETEDERDLLDNKKTLIWAAVTELAAMLWPEHPERGDVVSSKWLPIPSDEEQFSEMAVQYINDQFGELPPSHRYKRQFRPSVPSPADDAIDESVARLFYGRGINNFARGVDSEYRSMCGELINLVGDRFVSKEIQQMHHRLDGDVNESLLTSSTSSIGRLSGDFGRPSLARLSIGSNSSIGRRSSANAVIVKSLGVVHEE</sequence>
<organism evidence="3 4">
    <name type="scientific">Haemonchus contortus</name>
    <name type="common">Barber pole worm</name>
    <dbReference type="NCBI Taxonomy" id="6289"/>
    <lineage>
        <taxon>Eukaryota</taxon>
        <taxon>Metazoa</taxon>
        <taxon>Ecdysozoa</taxon>
        <taxon>Nematoda</taxon>
        <taxon>Chromadorea</taxon>
        <taxon>Rhabditida</taxon>
        <taxon>Rhabditina</taxon>
        <taxon>Rhabditomorpha</taxon>
        <taxon>Strongyloidea</taxon>
        <taxon>Trichostrongylidae</taxon>
        <taxon>Haemonchus</taxon>
    </lineage>
</organism>
<evidence type="ECO:0000313" key="3">
    <source>
        <dbReference type="Proteomes" id="UP000025227"/>
    </source>
</evidence>
<feature type="compositionally biased region" description="Basic and acidic residues" evidence="2">
    <location>
        <begin position="82"/>
        <end position="115"/>
    </location>
</feature>
<evidence type="ECO:0000313" key="4">
    <source>
        <dbReference type="WBParaSite" id="HCON_00032860-00001"/>
    </source>
</evidence>
<feature type="compositionally biased region" description="Polar residues" evidence="2">
    <location>
        <begin position="1153"/>
        <end position="1175"/>
    </location>
</feature>
<feature type="region of interest" description="Disordered" evidence="2">
    <location>
        <begin position="439"/>
        <end position="462"/>
    </location>
</feature>
<feature type="compositionally biased region" description="Acidic residues" evidence="2">
    <location>
        <begin position="1069"/>
        <end position="1085"/>
    </location>
</feature>
<feature type="region of interest" description="Disordered" evidence="2">
    <location>
        <begin position="983"/>
        <end position="1089"/>
    </location>
</feature>
<evidence type="ECO:0000256" key="2">
    <source>
        <dbReference type="SAM" id="MobiDB-lite"/>
    </source>
</evidence>
<accession>A0A7I4Y0Q5</accession>
<feature type="region of interest" description="Disordered" evidence="2">
    <location>
        <begin position="1140"/>
        <end position="1257"/>
    </location>
</feature>
<feature type="compositionally biased region" description="Basic and acidic residues" evidence="2">
    <location>
        <begin position="15"/>
        <end position="34"/>
    </location>
</feature>
<dbReference type="OrthoDB" id="5821202at2759"/>
<feature type="compositionally biased region" description="Acidic residues" evidence="2">
    <location>
        <begin position="1220"/>
        <end position="1231"/>
    </location>
</feature>
<keyword evidence="3" id="KW-1185">Reference proteome</keyword>
<feature type="coiled-coil region" evidence="1">
    <location>
        <begin position="732"/>
        <end position="759"/>
    </location>
</feature>
<feature type="compositionally biased region" description="Low complexity" evidence="2">
    <location>
        <begin position="54"/>
        <end position="69"/>
    </location>
</feature>
<name>A0A7I4Y0Q5_HAECO</name>
<evidence type="ECO:0000256" key="1">
    <source>
        <dbReference type="SAM" id="Coils"/>
    </source>
</evidence>
<feature type="region of interest" description="Disordered" evidence="2">
    <location>
        <begin position="1"/>
        <end position="124"/>
    </location>
</feature>